<dbReference type="CDD" id="cd11041">
    <property type="entry name" value="CYP503A1-like"/>
    <property type="match status" value="1"/>
</dbReference>
<proteinExistence type="inferred from homology"/>
<dbReference type="Pfam" id="PF00067">
    <property type="entry name" value="p450"/>
    <property type="match status" value="1"/>
</dbReference>
<gene>
    <name evidence="8" type="ORF">C8Q71DRAFT_486805</name>
</gene>
<keyword evidence="6" id="KW-0349">Heme</keyword>
<keyword evidence="4 6" id="KW-0560">Oxidoreductase</keyword>
<evidence type="ECO:0000313" key="9">
    <source>
        <dbReference type="Proteomes" id="UP000814176"/>
    </source>
</evidence>
<keyword evidence="3 6" id="KW-0479">Metal-binding</keyword>
<dbReference type="PROSITE" id="PS00086">
    <property type="entry name" value="CYTOCHROME_P450"/>
    <property type="match status" value="1"/>
</dbReference>
<sequence length="509" mass="57332">MALLVQEAMTAITSLGLLPSLILGVVLYWSFRAHRQTRALSHIPTAGGPSLPILSYIGAFRGLIDDRQILQEGYAKYKGRAFKIATISGWTVVISGPKLVEELRKAGDDELSLSRAMGQVLQIEYTLGHHPDDAYHTNVIRAQLKSNLDAVFPTMYDELSTAFDEEVPATPDWKAYTTFEILKDVVARTSGRVFVGLPMCRDKEYLALNKQYPVDMVIRGLIIRSFPDELRPFAGKLFSAFPYHLRNGIKHLGPSITERLRLRQEYGAKWEGRPNDMLQWLIDGAPCDEKLTVPQLVTHMLHVNSTAILTSSVTLTQALLLLAANQQYVKPLREEVEAVLKEHGWTRKAVLEMHKVDSFIRESQRIAGIGNTHIFRVAMKDYTFSDGTFVPEGTFVAMASKATHTDETIYPRANEFDPFRFSEMREKDNNTEDMTSKYGMVTLGTNHVPFGHGKHACPGRFFAAVELKAMLAHLLITYDVRPEKEGVQPPRSFQGGANTMKIFFRKRQT</sequence>
<dbReference type="PRINTS" id="PR00465">
    <property type="entry name" value="EP450IV"/>
</dbReference>
<keyword evidence="7" id="KW-0812">Transmembrane</keyword>
<dbReference type="InterPro" id="IPR001128">
    <property type="entry name" value="Cyt_P450"/>
</dbReference>
<dbReference type="InterPro" id="IPR036396">
    <property type="entry name" value="Cyt_P450_sf"/>
</dbReference>
<dbReference type="Gene3D" id="1.10.630.10">
    <property type="entry name" value="Cytochrome P450"/>
    <property type="match status" value="1"/>
</dbReference>
<name>A0ABQ8JX82_9APHY</name>
<evidence type="ECO:0000256" key="4">
    <source>
        <dbReference type="ARBA" id="ARBA00023002"/>
    </source>
</evidence>
<dbReference type="Proteomes" id="UP000814176">
    <property type="component" value="Unassembled WGS sequence"/>
</dbReference>
<dbReference type="GeneID" id="71999594"/>
<feature type="transmembrane region" description="Helical" evidence="7">
    <location>
        <begin position="12"/>
        <end position="31"/>
    </location>
</feature>
<dbReference type="SUPFAM" id="SSF48264">
    <property type="entry name" value="Cytochrome P450"/>
    <property type="match status" value="1"/>
</dbReference>
<evidence type="ECO:0000313" key="8">
    <source>
        <dbReference type="EMBL" id="KAH9828678.1"/>
    </source>
</evidence>
<evidence type="ECO:0000256" key="3">
    <source>
        <dbReference type="ARBA" id="ARBA00022723"/>
    </source>
</evidence>
<evidence type="ECO:0000256" key="2">
    <source>
        <dbReference type="ARBA" id="ARBA00010617"/>
    </source>
</evidence>
<dbReference type="InterPro" id="IPR017972">
    <property type="entry name" value="Cyt_P450_CS"/>
</dbReference>
<keyword evidence="9" id="KW-1185">Reference proteome</keyword>
<dbReference type="PANTHER" id="PTHR46206">
    <property type="entry name" value="CYTOCHROME P450"/>
    <property type="match status" value="1"/>
</dbReference>
<protein>
    <submittedName>
        <fullName evidence="8">Cytochrome P450</fullName>
    </submittedName>
</protein>
<dbReference type="EMBL" id="JADCUA010000050">
    <property type="protein sequence ID" value="KAH9828678.1"/>
    <property type="molecule type" value="Genomic_DNA"/>
</dbReference>
<evidence type="ECO:0000256" key="1">
    <source>
        <dbReference type="ARBA" id="ARBA00001971"/>
    </source>
</evidence>
<reference evidence="8 9" key="1">
    <citation type="journal article" date="2021" name="Environ. Microbiol.">
        <title>Gene family expansions and transcriptome signatures uncover fungal adaptations to wood decay.</title>
        <authorList>
            <person name="Hage H."/>
            <person name="Miyauchi S."/>
            <person name="Viragh M."/>
            <person name="Drula E."/>
            <person name="Min B."/>
            <person name="Chaduli D."/>
            <person name="Navarro D."/>
            <person name="Favel A."/>
            <person name="Norest M."/>
            <person name="Lesage-Meessen L."/>
            <person name="Balint B."/>
            <person name="Merenyi Z."/>
            <person name="de Eugenio L."/>
            <person name="Morin E."/>
            <person name="Martinez A.T."/>
            <person name="Baldrian P."/>
            <person name="Stursova M."/>
            <person name="Martinez M.J."/>
            <person name="Novotny C."/>
            <person name="Magnuson J.K."/>
            <person name="Spatafora J.W."/>
            <person name="Maurice S."/>
            <person name="Pangilinan J."/>
            <person name="Andreopoulos W."/>
            <person name="LaButti K."/>
            <person name="Hundley H."/>
            <person name="Na H."/>
            <person name="Kuo A."/>
            <person name="Barry K."/>
            <person name="Lipzen A."/>
            <person name="Henrissat B."/>
            <person name="Riley R."/>
            <person name="Ahrendt S."/>
            <person name="Nagy L.G."/>
            <person name="Grigoriev I.V."/>
            <person name="Martin F."/>
            <person name="Rosso M.N."/>
        </authorList>
    </citation>
    <scope>NUCLEOTIDE SEQUENCE [LARGE SCALE GENOMIC DNA]</scope>
    <source>
        <strain evidence="8 9">CIRM-BRFM 1785</strain>
    </source>
</reference>
<keyword evidence="7" id="KW-1133">Transmembrane helix</keyword>
<organism evidence="8 9">
    <name type="scientific">Rhodofomes roseus</name>
    <dbReference type="NCBI Taxonomy" id="34475"/>
    <lineage>
        <taxon>Eukaryota</taxon>
        <taxon>Fungi</taxon>
        <taxon>Dikarya</taxon>
        <taxon>Basidiomycota</taxon>
        <taxon>Agaricomycotina</taxon>
        <taxon>Agaricomycetes</taxon>
        <taxon>Polyporales</taxon>
        <taxon>Rhodofomes</taxon>
    </lineage>
</organism>
<evidence type="ECO:0000256" key="7">
    <source>
        <dbReference type="SAM" id="Phobius"/>
    </source>
</evidence>
<keyword evidence="5 6" id="KW-0408">Iron</keyword>
<evidence type="ECO:0000256" key="6">
    <source>
        <dbReference type="RuleBase" id="RU000461"/>
    </source>
</evidence>
<comment type="similarity">
    <text evidence="2 6">Belongs to the cytochrome P450 family.</text>
</comment>
<keyword evidence="7" id="KW-0472">Membrane</keyword>
<dbReference type="InterPro" id="IPR002403">
    <property type="entry name" value="Cyt_P450_E_grp-IV"/>
</dbReference>
<evidence type="ECO:0000256" key="5">
    <source>
        <dbReference type="ARBA" id="ARBA00023004"/>
    </source>
</evidence>
<comment type="caution">
    <text evidence="8">The sequence shown here is derived from an EMBL/GenBank/DDBJ whole genome shotgun (WGS) entry which is preliminary data.</text>
</comment>
<dbReference type="RefSeq" id="XP_047772334.1">
    <property type="nucleotide sequence ID" value="XM_047918862.1"/>
</dbReference>
<comment type="cofactor">
    <cofactor evidence="1">
        <name>heme</name>
        <dbReference type="ChEBI" id="CHEBI:30413"/>
    </cofactor>
</comment>
<keyword evidence="6" id="KW-0503">Monooxygenase</keyword>
<accession>A0ABQ8JX82</accession>